<evidence type="ECO:0000313" key="2">
    <source>
        <dbReference type="EMBL" id="KAE8310319.1"/>
    </source>
</evidence>
<feature type="region of interest" description="Disordered" evidence="1">
    <location>
        <begin position="74"/>
        <end position="95"/>
    </location>
</feature>
<dbReference type="EMBL" id="ML738355">
    <property type="protein sequence ID" value="KAE8310319.1"/>
    <property type="molecule type" value="Genomic_DNA"/>
</dbReference>
<evidence type="ECO:0000256" key="1">
    <source>
        <dbReference type="SAM" id="MobiDB-lite"/>
    </source>
</evidence>
<gene>
    <name evidence="2" type="ORF">BDV41DRAFT_545673</name>
</gene>
<accession>A0A5N6VQU9</accession>
<evidence type="ECO:0000313" key="3">
    <source>
        <dbReference type="Proteomes" id="UP000325433"/>
    </source>
</evidence>
<organism evidence="2 3">
    <name type="scientific">Aspergillus transmontanensis</name>
    <dbReference type="NCBI Taxonomy" id="1034304"/>
    <lineage>
        <taxon>Eukaryota</taxon>
        <taxon>Fungi</taxon>
        <taxon>Dikarya</taxon>
        <taxon>Ascomycota</taxon>
        <taxon>Pezizomycotina</taxon>
        <taxon>Eurotiomycetes</taxon>
        <taxon>Eurotiomycetidae</taxon>
        <taxon>Eurotiales</taxon>
        <taxon>Aspergillaceae</taxon>
        <taxon>Aspergillus</taxon>
        <taxon>Aspergillus subgen. Circumdati</taxon>
    </lineage>
</organism>
<dbReference type="Proteomes" id="UP000325433">
    <property type="component" value="Unassembled WGS sequence"/>
</dbReference>
<feature type="region of interest" description="Disordered" evidence="1">
    <location>
        <begin position="1"/>
        <end position="22"/>
    </location>
</feature>
<dbReference type="AlphaFoldDB" id="A0A5N6VQU9"/>
<name>A0A5N6VQU9_9EURO</name>
<reference evidence="3" key="1">
    <citation type="submission" date="2019-04" db="EMBL/GenBank/DDBJ databases">
        <title>Friends and foes A comparative genomics studyof 23 Aspergillus species from section Flavi.</title>
        <authorList>
            <consortium name="DOE Joint Genome Institute"/>
            <person name="Kjaerbolling I."/>
            <person name="Vesth T."/>
            <person name="Frisvad J.C."/>
            <person name="Nybo J.L."/>
            <person name="Theobald S."/>
            <person name="Kildgaard S."/>
            <person name="Isbrandt T."/>
            <person name="Kuo A."/>
            <person name="Sato A."/>
            <person name="Lyhne E.K."/>
            <person name="Kogle M.E."/>
            <person name="Wiebenga A."/>
            <person name="Kun R.S."/>
            <person name="Lubbers R.J."/>
            <person name="Makela M.R."/>
            <person name="Barry K."/>
            <person name="Chovatia M."/>
            <person name="Clum A."/>
            <person name="Daum C."/>
            <person name="Haridas S."/>
            <person name="He G."/>
            <person name="LaButti K."/>
            <person name="Lipzen A."/>
            <person name="Mondo S."/>
            <person name="Riley R."/>
            <person name="Salamov A."/>
            <person name="Simmons B.A."/>
            <person name="Magnuson J.K."/>
            <person name="Henrissat B."/>
            <person name="Mortensen U.H."/>
            <person name="Larsen T.O."/>
            <person name="Devries R.P."/>
            <person name="Grigoriev I.V."/>
            <person name="Machida M."/>
            <person name="Baker S.E."/>
            <person name="Andersen M.R."/>
        </authorList>
    </citation>
    <scope>NUCLEOTIDE SEQUENCE [LARGE SCALE GENOMIC DNA]</scope>
    <source>
        <strain evidence="3">CBS 130015</strain>
    </source>
</reference>
<keyword evidence="3" id="KW-1185">Reference proteome</keyword>
<protein>
    <submittedName>
        <fullName evidence="2">Uncharacterized protein</fullName>
    </submittedName>
</protein>
<proteinExistence type="predicted"/>
<sequence>MPGCLRRGGMDTPNGVSQRRQRPGFLQPTCQCCQENLLLGFLGRNRSRRQRRGCHMATAWFTYCVGLDAERNTFPQSSGADASGRNQTARRIHRP</sequence>
<feature type="compositionally biased region" description="Polar residues" evidence="1">
    <location>
        <begin position="74"/>
        <end position="87"/>
    </location>
</feature>